<organism evidence="6 7">
    <name type="scientific">Bursaphelenchus xylophilus</name>
    <name type="common">Pinewood nematode worm</name>
    <name type="synonym">Aphelenchoides xylophilus</name>
    <dbReference type="NCBI Taxonomy" id="6326"/>
    <lineage>
        <taxon>Eukaryota</taxon>
        <taxon>Metazoa</taxon>
        <taxon>Ecdysozoa</taxon>
        <taxon>Nematoda</taxon>
        <taxon>Chromadorea</taxon>
        <taxon>Rhabditida</taxon>
        <taxon>Tylenchina</taxon>
        <taxon>Tylenchomorpha</taxon>
        <taxon>Aphelenchoidea</taxon>
        <taxon>Aphelenchoididae</taxon>
        <taxon>Bursaphelenchus</taxon>
    </lineage>
</organism>
<keyword evidence="4" id="KW-0808">Transferase</keyword>
<keyword evidence="3" id="KW-0328">Glycosyltransferase</keyword>
<evidence type="ECO:0000256" key="4">
    <source>
        <dbReference type="ARBA" id="ARBA00022679"/>
    </source>
</evidence>
<comment type="similarity">
    <text evidence="1">Belongs to the UDP-glycosyltransferase family.</text>
</comment>
<sequence>MRGFSVLLVFLPIIIVNGYKILLYSPNYSRSHINFIGQLANLYIEAGHEAVIIRPELTNNDPEVLINGSKARVVWSRKRFESTLQSQTMKAKAWESQSGGILSHMLQMATMIAQTSDAIGKMCQQLLSDEDLIDQLRKEKFDIGLLQVMDLCGNGLFERIGVRKFILAAAMPLPIDAAAILGIPHSLSFVPDMFPLSNEHSSFVRRAANIASFLFSKHFTLSSLRRAQIDAIRRYYPDFTIESAFGDASLVFANSDEHVEYPRPISHKIVYIGGFALSRPKPLVEPYKSLLDKAKNGVILVSFGSIAHSASMPKATKTAFLEAFRTFPNVKFIWKYEEPEDEEVKGLDNVSLAKWIPQTDVMNHKNAIGFITHGGMNSVSEASHFGIPMVCIPLFADQSRNCKMIQDRGIGLVASKANLTSETLISVFSELINNKKLYNKAKELAAMIKGKPMQPAERVLKYTEYAVKYDISKALELEGRHLSFVEFYNIDVYAAAVLSSLLSVYLVCRAVRCCVSALLLIAASNGFKILLYSPNYSRSHINFIGKLADIYHDAGHEVAVFRPHLFDNDPDFLLNGTKARVIAVKKKFETPLSPEMMRSNSWTMGNDGIVQTIAQGYKMMKLFGDGNTKLCRQILGDDEIIETLKSEKFDIGLIQIFDICGAGLFKKIGLEKYILAAAMPLPISVAASLGVPYSLSFVPDYIPLPTNYGSFVKRTTNVVAFLVVKHIMSRAFQGYQTVIVQEHFPDFTVDGAFANASLVFVNSDEHVEFPRPISHKIVYIGGFALSQPKPLIEPYKSYLDDSKDGAVLVSFGSIAQSSSMPDETKQAFLDAFKAFPNVRFIWKYETPEDDIAKGLENVLVAKWVPQTDILNHKNLIGFVTHGGMNSVSEASHFGIPMVCIFLFGDQLRNCRMVEDRGLGISAHKAELTSENLIKTFSELINDKKYYKKAKSIARMIKGKPLQPVDRVLQYTEYAADYDIAEVLELEGRHLNIVQFYNIDVVGFELARKRKEIDELGVKQKAERTAILEKHIGESMEIRPKTPENDVEVALFIKNAYRFTEF</sequence>
<dbReference type="GO" id="GO:0015020">
    <property type="term" value="F:glucuronosyltransferase activity"/>
    <property type="evidence" value="ECO:0007669"/>
    <property type="project" value="UniProtKB-EC"/>
</dbReference>
<dbReference type="SUPFAM" id="SSF53756">
    <property type="entry name" value="UDP-Glycosyltransferase/glycogen phosphorylase"/>
    <property type="match status" value="2"/>
</dbReference>
<name>A0A1I7SCB1_BURXY</name>
<dbReference type="PANTHER" id="PTHR48043">
    <property type="entry name" value="EG:EG0003.4 PROTEIN-RELATED"/>
    <property type="match status" value="1"/>
</dbReference>
<evidence type="ECO:0000313" key="7">
    <source>
        <dbReference type="WBParaSite" id="BXY_1066200.1"/>
    </source>
</evidence>
<reference evidence="7" key="1">
    <citation type="submission" date="2016-11" db="UniProtKB">
        <authorList>
            <consortium name="WormBaseParasite"/>
        </authorList>
    </citation>
    <scope>IDENTIFICATION</scope>
</reference>
<dbReference type="CDD" id="cd03784">
    <property type="entry name" value="GT1_Gtf-like"/>
    <property type="match status" value="2"/>
</dbReference>
<comment type="catalytic activity">
    <reaction evidence="5">
        <text>glucuronate acceptor + UDP-alpha-D-glucuronate = acceptor beta-D-glucuronoside + UDP + H(+)</text>
        <dbReference type="Rhea" id="RHEA:21032"/>
        <dbReference type="ChEBI" id="CHEBI:15378"/>
        <dbReference type="ChEBI" id="CHEBI:58052"/>
        <dbReference type="ChEBI" id="CHEBI:58223"/>
        <dbReference type="ChEBI" id="CHEBI:132367"/>
        <dbReference type="ChEBI" id="CHEBI:132368"/>
        <dbReference type="EC" id="2.4.1.17"/>
    </reaction>
</comment>
<dbReference type="InterPro" id="IPR002213">
    <property type="entry name" value="UDP_glucos_trans"/>
</dbReference>
<dbReference type="PANTHER" id="PTHR48043:SF145">
    <property type="entry name" value="FI06409P-RELATED"/>
    <property type="match status" value="1"/>
</dbReference>
<dbReference type="AlphaFoldDB" id="A0A1I7SCB1"/>
<dbReference type="Pfam" id="PF00201">
    <property type="entry name" value="UDPGT"/>
    <property type="match status" value="2"/>
</dbReference>
<evidence type="ECO:0000256" key="2">
    <source>
        <dbReference type="ARBA" id="ARBA00012544"/>
    </source>
</evidence>
<dbReference type="Proteomes" id="UP000095284">
    <property type="component" value="Unplaced"/>
</dbReference>
<dbReference type="FunFam" id="3.40.50.2000:FF:000021">
    <property type="entry name" value="UDP-glucuronosyltransferase"/>
    <property type="match status" value="2"/>
</dbReference>
<dbReference type="eggNOG" id="KOG1192">
    <property type="taxonomic scope" value="Eukaryota"/>
</dbReference>
<evidence type="ECO:0000256" key="5">
    <source>
        <dbReference type="ARBA" id="ARBA00047475"/>
    </source>
</evidence>
<dbReference type="WBParaSite" id="BXY_1066200.1">
    <property type="protein sequence ID" value="BXY_1066200.1"/>
    <property type="gene ID" value="BXY_1066200"/>
</dbReference>
<evidence type="ECO:0000256" key="1">
    <source>
        <dbReference type="ARBA" id="ARBA00009995"/>
    </source>
</evidence>
<evidence type="ECO:0000256" key="3">
    <source>
        <dbReference type="ARBA" id="ARBA00022676"/>
    </source>
</evidence>
<protein>
    <recommendedName>
        <fullName evidence="2">glucuronosyltransferase</fullName>
        <ecNumber evidence="2">2.4.1.17</ecNumber>
    </recommendedName>
</protein>
<proteinExistence type="inferred from homology"/>
<dbReference type="Gene3D" id="3.40.50.2000">
    <property type="entry name" value="Glycogen Phosphorylase B"/>
    <property type="match status" value="2"/>
</dbReference>
<dbReference type="InterPro" id="IPR050271">
    <property type="entry name" value="UDP-glycosyltransferase"/>
</dbReference>
<accession>A0A1I7SCB1</accession>
<dbReference type="EC" id="2.4.1.17" evidence="2"/>
<evidence type="ECO:0000313" key="6">
    <source>
        <dbReference type="Proteomes" id="UP000095284"/>
    </source>
</evidence>